<comment type="caution">
    <text evidence="4">The sequence shown here is derived from an EMBL/GenBank/DDBJ whole genome shotgun (WGS) entry which is preliminary data.</text>
</comment>
<feature type="compositionally biased region" description="Low complexity" evidence="1">
    <location>
        <begin position="228"/>
        <end position="245"/>
    </location>
</feature>
<dbReference type="CDD" id="cd12934">
    <property type="entry name" value="LEM"/>
    <property type="match status" value="1"/>
</dbReference>
<sequence>MAELEALSNKELRQKCIEFGMPNVPVTDSSRKILIRRLEAVMSGKPIATTPAKTNRRETMHVSKPSEVASSPKITINNNNTTTKPAAAASRPSRRTIAATERHVTTTTTVSEPEYSDVSPDRVEPEPIRAKTKTPEKPAVSLYPKLPAKEPSPKPQQLSKTGVVTTSYVQETTPINKTYVEPEEIDLVDEEDFVVQEEPVKKPVLNSAPKFSYVPVSEPKVTTTAPLSASLSSSTRYSSMDSYSYNKKPTNYLSSTNVRKSYIPPSNVYNKPSTIGSQYAQSYDAELQDDDEDYEDDEEEEVVLVEESPVKELETPFLSQFARNLETLKATPLRQTIGPTKLSPPKSSLRNRDNAYSRRTIGTPSSNINPRRTLKSTHQPEDSAFRQFILAMEEKYHLKHSLILISIFIMAVFIYVFFIQSV</sequence>
<feature type="transmembrane region" description="Helical" evidence="2">
    <location>
        <begin position="402"/>
        <end position="419"/>
    </location>
</feature>
<proteinExistence type="predicted"/>
<dbReference type="InterPro" id="IPR003887">
    <property type="entry name" value="LEM_dom"/>
</dbReference>
<feature type="region of interest" description="Disordered" evidence="1">
    <location>
        <begin position="49"/>
        <end position="163"/>
    </location>
</feature>
<keyword evidence="2" id="KW-1133">Transmembrane helix</keyword>
<dbReference type="SMART" id="SM00540">
    <property type="entry name" value="LEM"/>
    <property type="match status" value="1"/>
</dbReference>
<keyword evidence="2" id="KW-0812">Transmembrane</keyword>
<keyword evidence="2" id="KW-0472">Membrane</keyword>
<feature type="compositionally biased region" description="Basic and acidic residues" evidence="1">
    <location>
        <begin position="119"/>
        <end position="136"/>
    </location>
</feature>
<evidence type="ECO:0000256" key="2">
    <source>
        <dbReference type="SAM" id="Phobius"/>
    </source>
</evidence>
<feature type="region of interest" description="Disordered" evidence="1">
    <location>
        <begin position="222"/>
        <end position="251"/>
    </location>
</feature>
<reference evidence="4 5" key="1">
    <citation type="journal article" date="2015" name="Nat. Commun.">
        <title>Lucilia cuprina genome unlocks parasitic fly biology to underpin future interventions.</title>
        <authorList>
            <person name="Anstead C.A."/>
            <person name="Korhonen P.K."/>
            <person name="Young N.D."/>
            <person name="Hall R.S."/>
            <person name="Jex A.R."/>
            <person name="Murali S.C."/>
            <person name="Hughes D.S."/>
            <person name="Lee S.F."/>
            <person name="Perry T."/>
            <person name="Stroehlein A.J."/>
            <person name="Ansell B.R."/>
            <person name="Breugelmans B."/>
            <person name="Hofmann A."/>
            <person name="Qu J."/>
            <person name="Dugan S."/>
            <person name="Lee S.L."/>
            <person name="Chao H."/>
            <person name="Dinh H."/>
            <person name="Han Y."/>
            <person name="Doddapaneni H.V."/>
            <person name="Worley K.C."/>
            <person name="Muzny D.M."/>
            <person name="Ioannidis P."/>
            <person name="Waterhouse R.M."/>
            <person name="Zdobnov E.M."/>
            <person name="James P.J."/>
            <person name="Bagnall N.H."/>
            <person name="Kotze A.C."/>
            <person name="Gibbs R.A."/>
            <person name="Richards S."/>
            <person name="Batterham P."/>
            <person name="Gasser R.B."/>
        </authorList>
    </citation>
    <scope>NUCLEOTIDE SEQUENCE [LARGE SCALE GENOMIC DNA]</scope>
    <source>
        <strain evidence="4 5">LS</strain>
        <tissue evidence="4">Full body</tissue>
    </source>
</reference>
<feature type="compositionally biased region" description="Polar residues" evidence="1">
    <location>
        <begin position="360"/>
        <end position="370"/>
    </location>
</feature>
<dbReference type="OMA" id="EPRRPTY"/>
<dbReference type="EMBL" id="JRES01001243">
    <property type="protein sequence ID" value="KNC24369.1"/>
    <property type="molecule type" value="Genomic_DNA"/>
</dbReference>
<dbReference type="Pfam" id="PF03020">
    <property type="entry name" value="LEM"/>
    <property type="match status" value="1"/>
</dbReference>
<evidence type="ECO:0000313" key="4">
    <source>
        <dbReference type="EMBL" id="KNC24369.1"/>
    </source>
</evidence>
<feature type="domain" description="LEM" evidence="3">
    <location>
        <begin position="1"/>
        <end position="45"/>
    </location>
</feature>
<feature type="region of interest" description="Disordered" evidence="1">
    <location>
        <begin position="336"/>
        <end position="379"/>
    </location>
</feature>
<feature type="compositionally biased region" description="Low complexity" evidence="1">
    <location>
        <begin position="72"/>
        <end position="110"/>
    </location>
</feature>
<evidence type="ECO:0000313" key="5">
    <source>
        <dbReference type="Proteomes" id="UP000037069"/>
    </source>
</evidence>
<gene>
    <name evidence="4" type="ORF">FF38_04633</name>
</gene>
<protein>
    <recommendedName>
        <fullName evidence="3">LEM domain-containing protein</fullName>
    </recommendedName>
</protein>
<dbReference type="Proteomes" id="UP000037069">
    <property type="component" value="Unassembled WGS sequence"/>
</dbReference>
<dbReference type="InterPro" id="IPR011015">
    <property type="entry name" value="LEM/LEM-like_dom_sf"/>
</dbReference>
<dbReference type="OrthoDB" id="8068829at2759"/>
<keyword evidence="5" id="KW-1185">Reference proteome</keyword>
<dbReference type="Gene3D" id="1.10.720.40">
    <property type="match status" value="1"/>
</dbReference>
<evidence type="ECO:0000259" key="3">
    <source>
        <dbReference type="PROSITE" id="PS50954"/>
    </source>
</evidence>
<name>A0A0L0BYQ8_LUCCU</name>
<accession>A0A0L0BYQ8</accession>
<dbReference type="STRING" id="7375.A0A0L0BYQ8"/>
<dbReference type="AlphaFoldDB" id="A0A0L0BYQ8"/>
<dbReference type="PROSITE" id="PS50954">
    <property type="entry name" value="LEM"/>
    <property type="match status" value="1"/>
</dbReference>
<dbReference type="SUPFAM" id="SSF63451">
    <property type="entry name" value="LEM domain"/>
    <property type="match status" value="1"/>
</dbReference>
<organism evidence="4 5">
    <name type="scientific">Lucilia cuprina</name>
    <name type="common">Green bottle fly</name>
    <name type="synonym">Australian sheep blowfly</name>
    <dbReference type="NCBI Taxonomy" id="7375"/>
    <lineage>
        <taxon>Eukaryota</taxon>
        <taxon>Metazoa</taxon>
        <taxon>Ecdysozoa</taxon>
        <taxon>Arthropoda</taxon>
        <taxon>Hexapoda</taxon>
        <taxon>Insecta</taxon>
        <taxon>Pterygota</taxon>
        <taxon>Neoptera</taxon>
        <taxon>Endopterygota</taxon>
        <taxon>Diptera</taxon>
        <taxon>Brachycera</taxon>
        <taxon>Muscomorpha</taxon>
        <taxon>Oestroidea</taxon>
        <taxon>Calliphoridae</taxon>
        <taxon>Luciliinae</taxon>
        <taxon>Lucilia</taxon>
    </lineage>
</organism>
<evidence type="ECO:0000256" key="1">
    <source>
        <dbReference type="SAM" id="MobiDB-lite"/>
    </source>
</evidence>